<dbReference type="RefSeq" id="WP_176575709.1">
    <property type="nucleotide sequence ID" value="NZ_CBDRGH010000063.1"/>
</dbReference>
<dbReference type="EMBL" id="CP056041">
    <property type="protein sequence ID" value="QKZ19097.1"/>
    <property type="molecule type" value="Genomic_DNA"/>
</dbReference>
<organism evidence="2 3">
    <name type="scientific">Streptomyces chartreusis</name>
    <dbReference type="NCBI Taxonomy" id="1969"/>
    <lineage>
        <taxon>Bacteria</taxon>
        <taxon>Bacillati</taxon>
        <taxon>Actinomycetota</taxon>
        <taxon>Actinomycetes</taxon>
        <taxon>Kitasatosporales</taxon>
        <taxon>Streptomycetaceae</taxon>
        <taxon>Streptomyces</taxon>
    </lineage>
</organism>
<gene>
    <name evidence="2" type="ORF">HUT05_17995</name>
</gene>
<evidence type="ECO:0000313" key="2">
    <source>
        <dbReference type="EMBL" id="QKZ19097.1"/>
    </source>
</evidence>
<keyword evidence="1" id="KW-0472">Membrane</keyword>
<protein>
    <submittedName>
        <fullName evidence="2">Uncharacterized protein</fullName>
    </submittedName>
</protein>
<keyword evidence="3" id="KW-1185">Reference proteome</keyword>
<sequence>MANTNGPELLPQRWAIILLAGFVAGALVLAVAGLLPGLGAAGATVLGLHQLMA</sequence>
<name>A0A7H8T6P3_STRCX</name>
<feature type="transmembrane region" description="Helical" evidence="1">
    <location>
        <begin position="15"/>
        <end position="48"/>
    </location>
</feature>
<dbReference type="AlphaFoldDB" id="A0A7H8T6P3"/>
<accession>A0A7H8T6P3</accession>
<dbReference type="Proteomes" id="UP000509418">
    <property type="component" value="Chromosome"/>
</dbReference>
<proteinExistence type="predicted"/>
<reference evidence="2 3" key="1">
    <citation type="submission" date="2020-06" db="EMBL/GenBank/DDBJ databases">
        <title>Genome mining for natural products.</title>
        <authorList>
            <person name="Zhang B."/>
            <person name="Shi J."/>
            <person name="Ge H."/>
        </authorList>
    </citation>
    <scope>NUCLEOTIDE SEQUENCE [LARGE SCALE GENOMIC DNA]</scope>
    <source>
        <strain evidence="2 3">NA02069</strain>
    </source>
</reference>
<keyword evidence="1" id="KW-0812">Transmembrane</keyword>
<evidence type="ECO:0000256" key="1">
    <source>
        <dbReference type="SAM" id="Phobius"/>
    </source>
</evidence>
<keyword evidence="1" id="KW-1133">Transmembrane helix</keyword>
<evidence type="ECO:0000313" key="3">
    <source>
        <dbReference type="Proteomes" id="UP000509418"/>
    </source>
</evidence>